<dbReference type="InterPro" id="IPR001223">
    <property type="entry name" value="Glyco_hydro18_cat"/>
</dbReference>
<dbReference type="PANTHER" id="PTHR11177">
    <property type="entry name" value="CHITINASE"/>
    <property type="match status" value="1"/>
</dbReference>
<dbReference type="Gene3D" id="3.20.20.80">
    <property type="entry name" value="Glycosidases"/>
    <property type="match status" value="1"/>
</dbReference>
<dbReference type="SUPFAM" id="SSF51445">
    <property type="entry name" value="(Trans)glycosidases"/>
    <property type="match status" value="1"/>
</dbReference>
<dbReference type="PROSITE" id="PS51910">
    <property type="entry name" value="GH18_2"/>
    <property type="match status" value="1"/>
</dbReference>
<accession>A0A8K0SHA0</accession>
<evidence type="ECO:0000259" key="7">
    <source>
        <dbReference type="PROSITE" id="PS51910"/>
    </source>
</evidence>
<dbReference type="FunFam" id="3.10.50.10:FF:000003">
    <property type="entry name" value="Class V chitinase CHIT5b"/>
    <property type="match status" value="1"/>
</dbReference>
<dbReference type="GO" id="GO:0008843">
    <property type="term" value="F:endochitinase activity"/>
    <property type="evidence" value="ECO:0007669"/>
    <property type="project" value="UniProtKB-EC"/>
</dbReference>
<reference evidence="8" key="1">
    <citation type="journal article" date="2021" name="Nat. Commun.">
        <title>Genetic determinants of endophytism in the Arabidopsis root mycobiome.</title>
        <authorList>
            <person name="Mesny F."/>
            <person name="Miyauchi S."/>
            <person name="Thiergart T."/>
            <person name="Pickel B."/>
            <person name="Atanasova L."/>
            <person name="Karlsson M."/>
            <person name="Huettel B."/>
            <person name="Barry K.W."/>
            <person name="Haridas S."/>
            <person name="Chen C."/>
            <person name="Bauer D."/>
            <person name="Andreopoulos W."/>
            <person name="Pangilinan J."/>
            <person name="LaButti K."/>
            <person name="Riley R."/>
            <person name="Lipzen A."/>
            <person name="Clum A."/>
            <person name="Drula E."/>
            <person name="Henrissat B."/>
            <person name="Kohler A."/>
            <person name="Grigoriev I.V."/>
            <person name="Martin F.M."/>
            <person name="Hacquard S."/>
        </authorList>
    </citation>
    <scope>NUCLEOTIDE SEQUENCE</scope>
    <source>
        <strain evidence="8">MPI-CAGE-CH-0235</strain>
    </source>
</reference>
<dbReference type="EC" id="3.2.1.14" evidence="2"/>
<dbReference type="InterPro" id="IPR050314">
    <property type="entry name" value="Glycosyl_Hydrlase_18"/>
</dbReference>
<evidence type="ECO:0000256" key="2">
    <source>
        <dbReference type="ARBA" id="ARBA00012729"/>
    </source>
</evidence>
<keyword evidence="3" id="KW-0732">Signal</keyword>
<keyword evidence="4 8" id="KW-0378">Hydrolase</keyword>
<evidence type="ECO:0000313" key="8">
    <source>
        <dbReference type="EMBL" id="KAH7304180.1"/>
    </source>
</evidence>
<gene>
    <name evidence="8" type="ORF">B0I35DRAFT_414656</name>
</gene>
<dbReference type="OrthoDB" id="4898734at2759"/>
<evidence type="ECO:0000256" key="3">
    <source>
        <dbReference type="ARBA" id="ARBA00022729"/>
    </source>
</evidence>
<evidence type="ECO:0000256" key="6">
    <source>
        <dbReference type="ARBA" id="ARBA00023295"/>
    </source>
</evidence>
<feature type="domain" description="GH18" evidence="7">
    <location>
        <begin position="1"/>
        <end position="175"/>
    </location>
</feature>
<dbReference type="AlphaFoldDB" id="A0A8K0SHA0"/>
<dbReference type="PANTHER" id="PTHR11177:SF397">
    <property type="entry name" value="CHITINASE"/>
    <property type="match status" value="1"/>
</dbReference>
<dbReference type="Gene3D" id="3.10.50.10">
    <property type="match status" value="1"/>
</dbReference>
<organism evidence="8 9">
    <name type="scientific">Stachybotrys elegans</name>
    <dbReference type="NCBI Taxonomy" id="80388"/>
    <lineage>
        <taxon>Eukaryota</taxon>
        <taxon>Fungi</taxon>
        <taxon>Dikarya</taxon>
        <taxon>Ascomycota</taxon>
        <taxon>Pezizomycotina</taxon>
        <taxon>Sordariomycetes</taxon>
        <taxon>Hypocreomycetidae</taxon>
        <taxon>Hypocreales</taxon>
        <taxon>Stachybotryaceae</taxon>
        <taxon>Stachybotrys</taxon>
    </lineage>
</organism>
<keyword evidence="9" id="KW-1185">Reference proteome</keyword>
<evidence type="ECO:0000256" key="4">
    <source>
        <dbReference type="ARBA" id="ARBA00022801"/>
    </source>
</evidence>
<name>A0A8K0SHA0_9HYPO</name>
<dbReference type="GO" id="GO:0005975">
    <property type="term" value="P:carbohydrate metabolic process"/>
    <property type="evidence" value="ECO:0007669"/>
    <property type="project" value="InterPro"/>
</dbReference>
<proteinExistence type="inferred from homology"/>
<comment type="similarity">
    <text evidence="1">Belongs to the glycosyl hydrolase 18 family. Chitinase class V subfamily.</text>
</comment>
<evidence type="ECO:0000313" key="9">
    <source>
        <dbReference type="Proteomes" id="UP000813444"/>
    </source>
</evidence>
<sequence length="661" mass="75360">MLYVNWVNLMSYDLHGSWDTEESYVGNIVSSHTNLTEIQDALELLWRNNVPAYQVNLGIEFYGRSFELADSKGNRPGCRQNGPADQGPCTGQAGVLSYEEVEQLVKRYHLNVVYDEEAGVKYLSWSKDQWIAYNDKETLQQKVKYANERGLGDLMIWAIDLDDKENSALDALLQPDGLGKHDIDCPKKGERRHICCDRRYMSDESQSSLGRGESQYVRRRKIFLGVYRSYWKEEYQPVSCPNETPKDACYFPGNKLEIETKNVPVRLDWLFPGDTSESDEEVFNLQVKAEEGASTDADNNAFGFVIMSGPKKDLISLDKRDGSHWELFDCANHDSRQTIRAVCMDTGPEGNCGDIYIGQVAETVVELPPGCGAGRYAVAVKLEPSENQTMPAHIESKVSRRRSFAPRMYDFTFDYDFSPIHARDKSDVRVRIDFASEPGYWGEVVNKAPGRRKRSLGEMHEIVKRDHEGSWPSYLHEVFRIKKRETPKHQLDDFHKRWFSSDLGDWIDKIREVDLNYDIVYHRVHEHHEWDIFDESIQCVNYRRVPGVLMYASRASMKSWIELDVDIEVVATLSLIGDLATPKTWDQKGLLFRTKGSMRSKLAMVANAELILTTDPFELFGAENFGLTSSVPGIVTIGPNLRIIGSIDGIATLNMAPVIRL</sequence>
<dbReference type="InterPro" id="IPR029070">
    <property type="entry name" value="Chitinase_insertion_sf"/>
</dbReference>
<evidence type="ECO:0000256" key="5">
    <source>
        <dbReference type="ARBA" id="ARBA00023180"/>
    </source>
</evidence>
<protein>
    <recommendedName>
        <fullName evidence="2">chitinase</fullName>
        <ecNumber evidence="2">3.2.1.14</ecNumber>
    </recommendedName>
</protein>
<keyword evidence="5" id="KW-0325">Glycoprotein</keyword>
<comment type="caution">
    <text evidence="8">The sequence shown here is derived from an EMBL/GenBank/DDBJ whole genome shotgun (WGS) entry which is preliminary data.</text>
</comment>
<dbReference type="SUPFAM" id="SSF54556">
    <property type="entry name" value="Chitinase insertion domain"/>
    <property type="match status" value="1"/>
</dbReference>
<dbReference type="InterPro" id="IPR017853">
    <property type="entry name" value="GH"/>
</dbReference>
<dbReference type="Proteomes" id="UP000813444">
    <property type="component" value="Unassembled WGS sequence"/>
</dbReference>
<evidence type="ECO:0000256" key="1">
    <source>
        <dbReference type="ARBA" id="ARBA00008682"/>
    </source>
</evidence>
<keyword evidence="6" id="KW-0326">Glycosidase</keyword>
<dbReference type="Pfam" id="PF00704">
    <property type="entry name" value="Glyco_hydro_18"/>
    <property type="match status" value="1"/>
</dbReference>
<dbReference type="EMBL" id="JAGPNK010000025">
    <property type="protein sequence ID" value="KAH7304180.1"/>
    <property type="molecule type" value="Genomic_DNA"/>
</dbReference>